<dbReference type="FunFam" id="3.30.470.20:FF:000008">
    <property type="entry name" value="D-alanine--D-alanine ligase"/>
    <property type="match status" value="1"/>
</dbReference>
<keyword evidence="16 22" id="KW-0961">Cell wall biogenesis/degradation</keyword>
<evidence type="ECO:0000256" key="23">
    <source>
        <dbReference type="PIRSR" id="PIRSR039102-1"/>
    </source>
</evidence>
<feature type="region of interest" description="Disordered" evidence="27">
    <location>
        <begin position="67"/>
        <end position="87"/>
    </location>
</feature>
<dbReference type="Proteomes" id="UP000244180">
    <property type="component" value="Unassembled WGS sequence"/>
</dbReference>
<keyword evidence="15 25" id="KW-0464">Manganese</keyword>
<evidence type="ECO:0000256" key="18">
    <source>
        <dbReference type="ARBA" id="ARBA00060592"/>
    </source>
</evidence>
<dbReference type="HAMAP" id="MF_00047">
    <property type="entry name" value="Dala_Dala_lig"/>
    <property type="match status" value="1"/>
</dbReference>
<evidence type="ECO:0000256" key="9">
    <source>
        <dbReference type="ARBA" id="ARBA00022723"/>
    </source>
</evidence>
<dbReference type="NCBIfam" id="NF002528">
    <property type="entry name" value="PRK01966.1-4"/>
    <property type="match status" value="1"/>
</dbReference>
<dbReference type="Pfam" id="PF01820">
    <property type="entry name" value="Dala_Dala_lig_N"/>
    <property type="match status" value="1"/>
</dbReference>
<comment type="function">
    <text evidence="2 22">Cell wall formation.</text>
</comment>
<comment type="caution">
    <text evidence="29">The sequence shown here is derived from an EMBL/GenBank/DDBJ whole genome shotgun (WGS) entry which is preliminary data.</text>
</comment>
<reference evidence="29 31" key="1">
    <citation type="submission" date="2015-09" db="EMBL/GenBank/DDBJ databases">
        <title>Draft genome sequence of Hydrogenibacillus schlegelii DSM 2000.</title>
        <authorList>
            <person name="Hemp J."/>
        </authorList>
    </citation>
    <scope>NUCLEOTIDE SEQUENCE [LARGE SCALE GENOMIC DNA]</scope>
    <source>
        <strain evidence="29 31">MA 48</strain>
    </source>
</reference>
<evidence type="ECO:0000259" key="28">
    <source>
        <dbReference type="PROSITE" id="PS50975"/>
    </source>
</evidence>
<evidence type="ECO:0000256" key="17">
    <source>
        <dbReference type="ARBA" id="ARBA00047614"/>
    </source>
</evidence>
<dbReference type="AlphaFoldDB" id="A0A179INV3"/>
<evidence type="ECO:0000256" key="1">
    <source>
        <dbReference type="ARBA" id="ARBA00001936"/>
    </source>
</evidence>
<dbReference type="Proteomes" id="UP000243024">
    <property type="component" value="Unassembled WGS sequence"/>
</dbReference>
<dbReference type="InterPro" id="IPR011095">
    <property type="entry name" value="Dala_Dala_lig_C"/>
</dbReference>
<dbReference type="Gene3D" id="3.30.1490.20">
    <property type="entry name" value="ATP-grasp fold, A domain"/>
    <property type="match status" value="1"/>
</dbReference>
<dbReference type="RefSeq" id="WP_066203082.1">
    <property type="nucleotide sequence ID" value="NZ_CBCSAS010000018.1"/>
</dbReference>
<feature type="binding site" evidence="25">
    <location>
        <position position="319"/>
    </location>
    <ligand>
        <name>Mg(2+)</name>
        <dbReference type="ChEBI" id="CHEBI:18420"/>
        <label>1</label>
    </ligand>
</feature>
<keyword evidence="13 22" id="KW-0133">Cell shape</keyword>
<feature type="binding site" evidence="25">
    <location>
        <position position="321"/>
    </location>
    <ligand>
        <name>Mg(2+)</name>
        <dbReference type="ChEBI" id="CHEBI:18420"/>
        <label>2</label>
    </ligand>
</feature>
<dbReference type="PROSITE" id="PS00844">
    <property type="entry name" value="DALA_DALA_LIGASE_2"/>
    <property type="match status" value="1"/>
</dbReference>
<feature type="active site" evidence="23">
    <location>
        <position position="195"/>
    </location>
</feature>
<reference evidence="30 32" key="2">
    <citation type="submission" date="2017-08" db="EMBL/GenBank/DDBJ databases">
        <title>Burning lignite coal seam in the remote Altai Mountains harbors a hydrogen-driven thermophilic microbial community.</title>
        <authorList>
            <person name="Kadnikov V.V."/>
            <person name="Mardanov A.V."/>
            <person name="Ivasenko D."/>
            <person name="Beletsky A.V."/>
            <person name="Karnachuk O.V."/>
            <person name="Ravin N.V."/>
        </authorList>
    </citation>
    <scope>NUCLEOTIDE SEQUENCE [LARGE SCALE GENOMIC DNA]</scope>
    <source>
        <strain evidence="30">AL33</strain>
    </source>
</reference>
<dbReference type="InterPro" id="IPR011761">
    <property type="entry name" value="ATP-grasp"/>
</dbReference>
<dbReference type="InterPro" id="IPR000291">
    <property type="entry name" value="D-Ala_lig_Van_CS"/>
</dbReference>
<feature type="binding site" evidence="25">
    <location>
        <position position="305"/>
    </location>
    <ligand>
        <name>Mg(2+)</name>
        <dbReference type="ChEBI" id="CHEBI:18420"/>
        <label>1</label>
    </ligand>
</feature>
<evidence type="ECO:0000256" key="13">
    <source>
        <dbReference type="ARBA" id="ARBA00022960"/>
    </source>
</evidence>
<evidence type="ECO:0000256" key="16">
    <source>
        <dbReference type="ARBA" id="ARBA00023316"/>
    </source>
</evidence>
<evidence type="ECO:0000313" key="30">
    <source>
        <dbReference type="EMBL" id="PTQ51551.1"/>
    </source>
</evidence>
<dbReference type="InterPro" id="IPR013815">
    <property type="entry name" value="ATP_grasp_subdomain_1"/>
</dbReference>
<proteinExistence type="inferred from homology"/>
<evidence type="ECO:0000313" key="32">
    <source>
        <dbReference type="Proteomes" id="UP000244180"/>
    </source>
</evidence>
<evidence type="ECO:0000256" key="19">
    <source>
        <dbReference type="ARBA" id="ARBA00068427"/>
    </source>
</evidence>
<dbReference type="NCBIfam" id="TIGR01205">
    <property type="entry name" value="D_ala_D_alaTIGR"/>
    <property type="match status" value="1"/>
</dbReference>
<feature type="binding site" evidence="25">
    <location>
        <position position="319"/>
    </location>
    <ligand>
        <name>Mg(2+)</name>
        <dbReference type="ChEBI" id="CHEBI:18420"/>
        <label>2</label>
    </ligand>
</feature>
<comment type="pathway">
    <text evidence="4 22">Cell wall biogenesis; peptidoglycan biosynthesis.</text>
</comment>
<evidence type="ECO:0000256" key="26">
    <source>
        <dbReference type="PROSITE-ProRule" id="PRU00409"/>
    </source>
</evidence>
<dbReference type="EMBL" id="JXBB01000060">
    <property type="protein sequence ID" value="OAR03390.1"/>
    <property type="molecule type" value="Genomic_DNA"/>
</dbReference>
<dbReference type="EC" id="6.3.2.4" evidence="6 22"/>
<evidence type="ECO:0000256" key="21">
    <source>
        <dbReference type="ARBA" id="ARBA00077154"/>
    </source>
</evidence>
<dbReference type="InterPro" id="IPR016185">
    <property type="entry name" value="PreATP-grasp_dom_sf"/>
</dbReference>
<dbReference type="EMBL" id="PEBV01000044">
    <property type="protein sequence ID" value="PTQ51551.1"/>
    <property type="molecule type" value="Genomic_DNA"/>
</dbReference>
<evidence type="ECO:0000256" key="8">
    <source>
        <dbReference type="ARBA" id="ARBA00022598"/>
    </source>
</evidence>
<dbReference type="Gene3D" id="3.40.50.20">
    <property type="match status" value="1"/>
</dbReference>
<feature type="active site" evidence="23">
    <location>
        <position position="330"/>
    </location>
</feature>
<dbReference type="PROSITE" id="PS00843">
    <property type="entry name" value="DALA_DALA_LIGASE_1"/>
    <property type="match status" value="1"/>
</dbReference>
<dbReference type="SUPFAM" id="SSF52440">
    <property type="entry name" value="PreATP-grasp domain"/>
    <property type="match status" value="1"/>
</dbReference>
<keyword evidence="8 22" id="KW-0436">Ligase</keyword>
<dbReference type="GO" id="GO:0071555">
    <property type="term" value="P:cell wall organization"/>
    <property type="evidence" value="ECO:0007669"/>
    <property type="project" value="UniProtKB-KW"/>
</dbReference>
<dbReference type="PROSITE" id="PS50975">
    <property type="entry name" value="ATP_GRASP"/>
    <property type="match status" value="1"/>
</dbReference>
<dbReference type="NCBIfam" id="NF002378">
    <property type="entry name" value="PRK01372.1"/>
    <property type="match status" value="1"/>
</dbReference>
<dbReference type="InterPro" id="IPR005905">
    <property type="entry name" value="D_ala_D_ala"/>
</dbReference>
<evidence type="ECO:0000256" key="6">
    <source>
        <dbReference type="ARBA" id="ARBA00012216"/>
    </source>
</evidence>
<organism evidence="29 31">
    <name type="scientific">Hydrogenibacillus schlegelii</name>
    <name type="common">Bacillus schlegelii</name>
    <dbReference type="NCBI Taxonomy" id="1484"/>
    <lineage>
        <taxon>Bacteria</taxon>
        <taxon>Bacillati</taxon>
        <taxon>Bacillota</taxon>
        <taxon>Bacilli</taxon>
        <taxon>Bacillales</taxon>
        <taxon>Bacillales Family X. Incertae Sedis</taxon>
        <taxon>Hydrogenibacillus</taxon>
    </lineage>
</organism>
<feature type="binding site" evidence="24">
    <location>
        <begin position="187"/>
        <end position="189"/>
    </location>
    <ligand>
        <name>ATP</name>
        <dbReference type="ChEBI" id="CHEBI:30616"/>
    </ligand>
</feature>
<evidence type="ECO:0000256" key="5">
    <source>
        <dbReference type="ARBA" id="ARBA00010871"/>
    </source>
</evidence>
<name>A0A179INV3_HYDSH</name>
<keyword evidence="9 25" id="KW-0479">Metal-binding</keyword>
<evidence type="ECO:0000313" key="31">
    <source>
        <dbReference type="Proteomes" id="UP000243024"/>
    </source>
</evidence>
<evidence type="ECO:0000256" key="20">
    <source>
        <dbReference type="ARBA" id="ARBA00076288"/>
    </source>
</evidence>
<dbReference type="PANTHER" id="PTHR23132:SF25">
    <property type="entry name" value="D-ALANINE--D-ALANINE LIGASE A"/>
    <property type="match status" value="1"/>
</dbReference>
<dbReference type="GO" id="GO:0005829">
    <property type="term" value="C:cytosol"/>
    <property type="evidence" value="ECO:0007669"/>
    <property type="project" value="TreeGrafter"/>
</dbReference>
<feature type="binding site" evidence="24">
    <location>
        <begin position="318"/>
        <end position="319"/>
    </location>
    <ligand>
        <name>ATP</name>
        <dbReference type="ChEBI" id="CHEBI:30616"/>
    </ligand>
</feature>
<gene>
    <name evidence="22" type="primary">ddl</name>
    <name evidence="30" type="ORF">HSCHL_1337</name>
    <name evidence="29" type="ORF">SA87_01255</name>
</gene>
<evidence type="ECO:0000256" key="15">
    <source>
        <dbReference type="ARBA" id="ARBA00023211"/>
    </source>
</evidence>
<dbReference type="GO" id="GO:0008716">
    <property type="term" value="F:D-alanine-D-alanine ligase activity"/>
    <property type="evidence" value="ECO:0007669"/>
    <property type="project" value="UniProtKB-UniRule"/>
</dbReference>
<comment type="cofactor">
    <cofactor evidence="25">
        <name>Mg(2+)</name>
        <dbReference type="ChEBI" id="CHEBI:18420"/>
    </cofactor>
    <cofactor evidence="25">
        <name>Mn(2+)</name>
        <dbReference type="ChEBI" id="CHEBI:29035"/>
    </cofactor>
    <text evidence="25">Binds 2 magnesium or manganese ions per subunit.</text>
</comment>
<keyword evidence="31" id="KW-1185">Reference proteome</keyword>
<evidence type="ECO:0000256" key="25">
    <source>
        <dbReference type="PIRSR" id="PIRSR039102-3"/>
    </source>
</evidence>
<evidence type="ECO:0000256" key="27">
    <source>
        <dbReference type="SAM" id="MobiDB-lite"/>
    </source>
</evidence>
<dbReference type="PANTHER" id="PTHR23132">
    <property type="entry name" value="D-ALANINE--D-ALANINE LIGASE"/>
    <property type="match status" value="1"/>
</dbReference>
<evidence type="ECO:0000256" key="22">
    <source>
        <dbReference type="HAMAP-Rule" id="MF_00047"/>
    </source>
</evidence>
<feature type="binding site" evidence="24">
    <location>
        <begin position="225"/>
        <end position="232"/>
    </location>
    <ligand>
        <name>ATP</name>
        <dbReference type="ChEBI" id="CHEBI:30616"/>
    </ligand>
</feature>
<dbReference type="STRING" id="1484.SA87_01255"/>
<dbReference type="FunFam" id="3.30.1490.20:FF:000007">
    <property type="entry name" value="D-alanine--D-alanine ligase"/>
    <property type="match status" value="1"/>
</dbReference>
<feature type="compositionally biased region" description="Pro residues" evidence="27">
    <location>
        <begin position="75"/>
        <end position="87"/>
    </location>
</feature>
<feature type="binding site" evidence="24">
    <location>
        <begin position="195"/>
        <end position="196"/>
    </location>
    <ligand>
        <name>ATP</name>
        <dbReference type="ChEBI" id="CHEBI:30616"/>
    </ligand>
</feature>
<evidence type="ECO:0000313" key="29">
    <source>
        <dbReference type="EMBL" id="OAR03390.1"/>
    </source>
</evidence>
<evidence type="ECO:0000256" key="12">
    <source>
        <dbReference type="ARBA" id="ARBA00022842"/>
    </source>
</evidence>
<comment type="similarity">
    <text evidence="5 22">Belongs to the D-alanine--D-alanine ligase family.</text>
</comment>
<comment type="catalytic activity">
    <reaction evidence="17 22">
        <text>2 D-alanine + ATP = D-alanyl-D-alanine + ADP + phosphate + H(+)</text>
        <dbReference type="Rhea" id="RHEA:11224"/>
        <dbReference type="ChEBI" id="CHEBI:15378"/>
        <dbReference type="ChEBI" id="CHEBI:30616"/>
        <dbReference type="ChEBI" id="CHEBI:43474"/>
        <dbReference type="ChEBI" id="CHEBI:57416"/>
        <dbReference type="ChEBI" id="CHEBI:57822"/>
        <dbReference type="ChEBI" id="CHEBI:456216"/>
        <dbReference type="EC" id="6.3.2.4"/>
    </reaction>
</comment>
<evidence type="ECO:0000256" key="11">
    <source>
        <dbReference type="ARBA" id="ARBA00022840"/>
    </source>
</evidence>
<dbReference type="GO" id="GO:0046872">
    <property type="term" value="F:metal ion binding"/>
    <property type="evidence" value="ECO:0007669"/>
    <property type="project" value="UniProtKB-KW"/>
</dbReference>
<keyword evidence="10 24" id="KW-0547">Nucleotide-binding</keyword>
<dbReference type="GO" id="GO:0008360">
    <property type="term" value="P:regulation of cell shape"/>
    <property type="evidence" value="ECO:0007669"/>
    <property type="project" value="UniProtKB-KW"/>
</dbReference>
<evidence type="ECO:0000256" key="14">
    <source>
        <dbReference type="ARBA" id="ARBA00022984"/>
    </source>
</evidence>
<evidence type="ECO:0000256" key="7">
    <source>
        <dbReference type="ARBA" id="ARBA00022490"/>
    </source>
</evidence>
<protein>
    <recommendedName>
        <fullName evidence="19 22">D-alanine--D-alanine ligase</fullName>
        <ecNumber evidence="6 22">6.3.2.4</ecNumber>
    </recommendedName>
    <alternativeName>
        <fullName evidence="21 22">D-Ala-D-Ala ligase</fullName>
    </alternativeName>
    <alternativeName>
        <fullName evidence="20 22">D-alanylalanine synthetase</fullName>
    </alternativeName>
</protein>
<comment type="subcellular location">
    <subcellularLocation>
        <location evidence="3 22">Cytoplasm</location>
    </subcellularLocation>
</comment>
<comment type="pathway">
    <text evidence="18">Glycan biosynthesis.</text>
</comment>
<dbReference type="UniPathway" id="UPA00219"/>
<dbReference type="Gene3D" id="3.30.470.20">
    <property type="entry name" value="ATP-grasp fold, B domain"/>
    <property type="match status" value="1"/>
</dbReference>
<dbReference type="PIRSF" id="PIRSF039102">
    <property type="entry name" value="Ddl/VanB"/>
    <property type="match status" value="1"/>
</dbReference>
<dbReference type="SUPFAM" id="SSF56059">
    <property type="entry name" value="Glutathione synthetase ATP-binding domain-like"/>
    <property type="match status" value="1"/>
</dbReference>
<evidence type="ECO:0000256" key="4">
    <source>
        <dbReference type="ARBA" id="ARBA00004752"/>
    </source>
</evidence>
<keyword evidence="12 25" id="KW-0460">Magnesium</keyword>
<dbReference type="InterPro" id="IPR011127">
    <property type="entry name" value="Dala_Dala_lig_N"/>
</dbReference>
<evidence type="ECO:0000256" key="24">
    <source>
        <dbReference type="PIRSR" id="PIRSR039102-2"/>
    </source>
</evidence>
<accession>A0A179INV3</accession>
<keyword evidence="14 22" id="KW-0573">Peptidoglycan synthesis</keyword>
<dbReference type="GO" id="GO:0005524">
    <property type="term" value="F:ATP binding"/>
    <property type="evidence" value="ECO:0007669"/>
    <property type="project" value="UniProtKB-UniRule"/>
</dbReference>
<keyword evidence="7 22" id="KW-0963">Cytoplasm</keyword>
<feature type="binding site" evidence="24">
    <location>
        <position position="142"/>
    </location>
    <ligand>
        <name>ATP</name>
        <dbReference type="ChEBI" id="CHEBI:30616"/>
    </ligand>
</feature>
<dbReference type="OrthoDB" id="9813261at2"/>
<sequence length="365" mass="39114">MTKRKVALLFGGASVEHAVSIQSARSVFRAIDPERYTVLPVAIARDGTWLSPEASWALLRGAAVPAAGPAGGPKTDPPASPGFPPGPPWRAVGSPHLNAADVAFPLLHGPMGEDGTVQGYLELLGIPYVGSGVLASAVGMDKATMKRLFALEGLPQVRYLVFERRAVQADPDAVARTVEEAFPYPVFVKPANSGSSLGISRADDRSTLVRALREAARYDATVLVEEGLAVRELEVAVLGNEPPEASVVGEVVPRRAFYDYEAKYTAGGAELLVPAPIDGALAEEIRALALRAYRAIGARDLARVDFFLDKGAGRLYVNEINTMPGFTDRSMYPRLWAASGLAYPALIDRLVEEALRRAGERNDRR</sequence>
<dbReference type="GO" id="GO:0009252">
    <property type="term" value="P:peptidoglycan biosynthetic process"/>
    <property type="evidence" value="ECO:0007669"/>
    <property type="project" value="UniProtKB-UniRule"/>
</dbReference>
<feature type="domain" description="ATP-grasp" evidence="28">
    <location>
        <begin position="146"/>
        <end position="352"/>
    </location>
</feature>
<comment type="cofactor">
    <cofactor evidence="1">
        <name>Mn(2+)</name>
        <dbReference type="ChEBI" id="CHEBI:29035"/>
    </cofactor>
</comment>
<dbReference type="Pfam" id="PF07478">
    <property type="entry name" value="Dala_Dala_lig_C"/>
    <property type="match status" value="1"/>
</dbReference>
<evidence type="ECO:0000256" key="10">
    <source>
        <dbReference type="ARBA" id="ARBA00022741"/>
    </source>
</evidence>
<keyword evidence="11 26" id="KW-0067">ATP-binding</keyword>
<feature type="active site" evidence="23">
    <location>
        <position position="16"/>
    </location>
</feature>
<evidence type="ECO:0000256" key="3">
    <source>
        <dbReference type="ARBA" id="ARBA00004496"/>
    </source>
</evidence>
<evidence type="ECO:0000256" key="2">
    <source>
        <dbReference type="ARBA" id="ARBA00003921"/>
    </source>
</evidence>